<name>A0ABW8VN81_9BACI</name>
<feature type="transmembrane region" description="Helical" evidence="1">
    <location>
        <begin position="136"/>
        <end position="152"/>
    </location>
</feature>
<comment type="caution">
    <text evidence="2">The sequence shown here is derived from an EMBL/GenBank/DDBJ whole genome shotgun (WGS) entry which is preliminary data.</text>
</comment>
<dbReference type="InterPro" id="IPR032713">
    <property type="entry name" value="EmrE"/>
</dbReference>
<evidence type="ECO:0000256" key="1">
    <source>
        <dbReference type="SAM" id="Phobius"/>
    </source>
</evidence>
<accession>A0ABW8VN81</accession>
<feature type="transmembrane region" description="Helical" evidence="1">
    <location>
        <begin position="158"/>
        <end position="177"/>
    </location>
</feature>
<proteinExistence type="predicted"/>
<feature type="transmembrane region" description="Helical" evidence="1">
    <location>
        <begin position="228"/>
        <end position="248"/>
    </location>
</feature>
<keyword evidence="3" id="KW-1185">Reference proteome</keyword>
<keyword evidence="1" id="KW-0472">Membrane</keyword>
<feature type="transmembrane region" description="Helical" evidence="1">
    <location>
        <begin position="288"/>
        <end position="307"/>
    </location>
</feature>
<feature type="transmembrane region" description="Helical" evidence="1">
    <location>
        <begin position="198"/>
        <end position="222"/>
    </location>
</feature>
<feature type="transmembrane region" description="Helical" evidence="1">
    <location>
        <begin position="31"/>
        <end position="50"/>
    </location>
</feature>
<feature type="transmembrane region" description="Helical" evidence="1">
    <location>
        <begin position="95"/>
        <end position="115"/>
    </location>
</feature>
<evidence type="ECO:0000313" key="3">
    <source>
        <dbReference type="Proteomes" id="UP001628668"/>
    </source>
</evidence>
<keyword evidence="1" id="KW-1133">Transmembrane helix</keyword>
<sequence>MKEMMLGIMASMFFAVTFILNRSMELSGGSWLWSSSLRFLFMVPFLVLIVMVRRNMKQVLSEMWKNPLPWLLWSFVGFVLFYAPITYAAAYGPGWLVAGTWQLTIVAGTLLGPLFMKEVITNSGAVKVRQKIPFRSLFISLFILCGVILIQIPNAEGMSVNMIMSGIIPVVIAAFCYPLGNRKMMEVVDGRLDTFQRVFGMTIATVPIWLLIASAGFIDAGLPSSSQVLQSLIVAISSGIVATILFFIATDMVRNHHGKLASVEATQSTQVLFVMAGEILIFSAPLPAASALFGIGVIVIGMVLHSLNQAGMGKLRSMNEAAGSDDTRQSLPFQK</sequence>
<dbReference type="Proteomes" id="UP001628668">
    <property type="component" value="Unassembled WGS sequence"/>
</dbReference>
<dbReference type="RefSeq" id="WP_058298504.1">
    <property type="nucleotide sequence ID" value="NZ_JBJOSA010000005.1"/>
</dbReference>
<protein>
    <submittedName>
        <fullName evidence="2">Multidrug resistance efflux transporter family protein</fullName>
    </submittedName>
</protein>
<keyword evidence="1" id="KW-0812">Transmembrane</keyword>
<feature type="transmembrane region" description="Helical" evidence="1">
    <location>
        <begin position="70"/>
        <end position="89"/>
    </location>
</feature>
<gene>
    <name evidence="2" type="ORF">ACKA06_08630</name>
</gene>
<organism evidence="2 3">
    <name type="scientific">Rossellomorea oryzaecorticis</name>
    <dbReference type="NCBI Taxonomy" id="1396505"/>
    <lineage>
        <taxon>Bacteria</taxon>
        <taxon>Bacillati</taxon>
        <taxon>Bacillota</taxon>
        <taxon>Bacilli</taxon>
        <taxon>Bacillales</taxon>
        <taxon>Bacillaceae</taxon>
        <taxon>Rossellomorea</taxon>
    </lineage>
</organism>
<reference evidence="2 3" key="1">
    <citation type="submission" date="2024-12" db="EMBL/GenBank/DDBJ databases">
        <authorList>
            <person name="Li X."/>
            <person name="Zhang D."/>
        </authorList>
    </citation>
    <scope>NUCLEOTIDE SEQUENCE [LARGE SCALE GENOMIC DNA]</scope>
    <source>
        <strain evidence="2 3">JCM19602</strain>
    </source>
</reference>
<dbReference type="Pfam" id="PF13536">
    <property type="entry name" value="EmrE"/>
    <property type="match status" value="1"/>
</dbReference>
<evidence type="ECO:0000313" key="2">
    <source>
        <dbReference type="EMBL" id="MFL8936848.1"/>
    </source>
</evidence>
<dbReference type="EMBL" id="JBJOSA010000005">
    <property type="protein sequence ID" value="MFL8936848.1"/>
    <property type="molecule type" value="Genomic_DNA"/>
</dbReference>